<protein>
    <submittedName>
        <fullName evidence="1">Uncharacterized protein</fullName>
    </submittedName>
</protein>
<accession>A0AAN4ZHE8</accession>
<dbReference type="EMBL" id="BTRK01000002">
    <property type="protein sequence ID" value="GMR38037.1"/>
    <property type="molecule type" value="Genomic_DNA"/>
</dbReference>
<feature type="non-terminal residue" evidence="1">
    <location>
        <position position="1"/>
    </location>
</feature>
<keyword evidence="2" id="KW-1185">Reference proteome</keyword>
<dbReference type="AlphaFoldDB" id="A0AAN4ZHE8"/>
<comment type="caution">
    <text evidence="1">The sequence shown here is derived from an EMBL/GenBank/DDBJ whole genome shotgun (WGS) entry which is preliminary data.</text>
</comment>
<proteinExistence type="predicted"/>
<organism evidence="1 2">
    <name type="scientific">Pristionchus mayeri</name>
    <dbReference type="NCBI Taxonomy" id="1317129"/>
    <lineage>
        <taxon>Eukaryota</taxon>
        <taxon>Metazoa</taxon>
        <taxon>Ecdysozoa</taxon>
        <taxon>Nematoda</taxon>
        <taxon>Chromadorea</taxon>
        <taxon>Rhabditida</taxon>
        <taxon>Rhabditina</taxon>
        <taxon>Diplogasteromorpha</taxon>
        <taxon>Diplogasteroidea</taxon>
        <taxon>Neodiplogasteridae</taxon>
        <taxon>Pristionchus</taxon>
    </lineage>
</organism>
<dbReference type="Proteomes" id="UP001328107">
    <property type="component" value="Unassembled WGS sequence"/>
</dbReference>
<evidence type="ECO:0000313" key="2">
    <source>
        <dbReference type="Proteomes" id="UP001328107"/>
    </source>
</evidence>
<evidence type="ECO:0000313" key="1">
    <source>
        <dbReference type="EMBL" id="GMR38037.1"/>
    </source>
</evidence>
<gene>
    <name evidence="1" type="ORF">PMAYCL1PPCAC_08232</name>
</gene>
<reference evidence="2" key="1">
    <citation type="submission" date="2022-10" db="EMBL/GenBank/DDBJ databases">
        <title>Genome assembly of Pristionchus species.</title>
        <authorList>
            <person name="Yoshida K."/>
            <person name="Sommer R.J."/>
        </authorList>
    </citation>
    <scope>NUCLEOTIDE SEQUENCE [LARGE SCALE GENOMIC DNA]</scope>
    <source>
        <strain evidence="2">RS5460</strain>
    </source>
</reference>
<name>A0AAN4ZHE8_9BILA</name>
<sequence>ADPVLKFSVSEIVAPGTSLHKADDGTIFYYKYRKPERLYVKSGEEEIDLKMQDGNVITEIGGKTVSGNSIYFMENGKIYKADFSLPINFNAVLIRDSIEGEVISHGGICSRVREGKKVVYRLSDDHERDQVTIDVHPEQLEGYELRGVHRGRAIYLNTLSARQPSACKLSDSVLAIQCILGSTPFMRDSSRLIYLTNQHCVFVLDCENALFMPLLSCGAYPIRLIASVIGNVITVRGRKDEVNDCLMTAELPNRYVR</sequence>